<evidence type="ECO:0000313" key="3">
    <source>
        <dbReference type="EMBL" id="KAF4636875.1"/>
    </source>
</evidence>
<dbReference type="AlphaFoldDB" id="A0A8H4RVQ5"/>
<sequence>MHLSKRLWDSLPVLLAFAFFVDAQLETIHVDTDSIITAISSPQILPLPSGSKPADVTQPVTSNNDAQPSPTPHVNNELRKRKTTSSSTTSVATRTSSATASPTSTAGAKPAKKHYSIGQVLGIVFGGLAGGVLSIFTGGSSGGDCSAGSFCCCCDLCDSNSCDGCDCSHCCDCLNGADWSNWNSGYGNSGWTNQEVDVEVGFGDPVQPELERDTRSFEIDEGYQSTLPPVYHLILTAAGQQAEEMDLGQSRLGHRDEPADNDTFLPQKEFEKSEVGGPVSEASNELPSEEEFSLLHDSKNSKFDFKASSATNSANHRDIDQSINEEQVVYALGSADTTTTQSPRTEVPQDLRNISDNSDSQSVSFHTMEVYQPTPVRSQDISDVSQEEAGRGFGACIIFLIFHSTTMKIFSASVAIAALFGALPLFAAPSGLTSRSGGNAYPASTNTTTTEVDFRTRNYNTLAGIYEFASWPKSAVFIKNGVSAIPPGLFNANASGRISPVGNFSGIEQTAEYFFGLSPQAEAPFYIGWTSFEIHQFSSECPEVASSKVWGRTTIVNPGAPNDGEYLSTLMQQTFWRFDDTGAVIAYDATLPNLGDWFGKAYQNDFSDRKVQMGEIELVCGQVQQRCTGANQQYNSTADCIVALGQKNFGVYDEVWGDNVVCRSIHSILAGQDPTLHCPHCGPTGGGKCVDVDYNDVYFDDEALYGRTDAFKCPEIAKIPTQEGSRDG</sequence>
<dbReference type="Proteomes" id="UP000566819">
    <property type="component" value="Unassembled WGS sequence"/>
</dbReference>
<gene>
    <name evidence="3" type="ORF">G7Y89_g1198</name>
</gene>
<reference evidence="3 4" key="1">
    <citation type="submission" date="2020-03" db="EMBL/GenBank/DDBJ databases">
        <title>Draft Genome Sequence of Cudoniella acicularis.</title>
        <authorList>
            <person name="Buettner E."/>
            <person name="Kellner H."/>
        </authorList>
    </citation>
    <scope>NUCLEOTIDE SEQUENCE [LARGE SCALE GENOMIC DNA]</scope>
    <source>
        <strain evidence="3 4">DSM 108380</strain>
    </source>
</reference>
<accession>A0A8H4RVQ5</accession>
<feature type="region of interest" description="Disordered" evidence="1">
    <location>
        <begin position="47"/>
        <end position="109"/>
    </location>
</feature>
<evidence type="ECO:0000256" key="2">
    <source>
        <dbReference type="SAM" id="SignalP"/>
    </source>
</evidence>
<keyword evidence="2" id="KW-0732">Signal</keyword>
<dbReference type="OrthoDB" id="10010954at2759"/>
<evidence type="ECO:0000256" key="1">
    <source>
        <dbReference type="SAM" id="MobiDB-lite"/>
    </source>
</evidence>
<comment type="caution">
    <text evidence="3">The sequence shown here is derived from an EMBL/GenBank/DDBJ whole genome shotgun (WGS) entry which is preliminary data.</text>
</comment>
<feature type="chain" id="PRO_5034500476" evidence="2">
    <location>
        <begin position="24"/>
        <end position="728"/>
    </location>
</feature>
<evidence type="ECO:0000313" key="4">
    <source>
        <dbReference type="Proteomes" id="UP000566819"/>
    </source>
</evidence>
<feature type="compositionally biased region" description="Low complexity" evidence="1">
    <location>
        <begin position="84"/>
        <end position="106"/>
    </location>
</feature>
<keyword evidence="4" id="KW-1185">Reference proteome</keyword>
<protein>
    <submittedName>
        <fullName evidence="3">Uncharacterized protein</fullName>
    </submittedName>
</protein>
<feature type="region of interest" description="Disordered" evidence="1">
    <location>
        <begin position="335"/>
        <end position="360"/>
    </location>
</feature>
<feature type="signal peptide" evidence="2">
    <location>
        <begin position="1"/>
        <end position="23"/>
    </location>
</feature>
<feature type="compositionally biased region" description="Polar residues" evidence="1">
    <location>
        <begin position="335"/>
        <end position="344"/>
    </location>
</feature>
<dbReference type="EMBL" id="JAAMPI010000045">
    <property type="protein sequence ID" value="KAF4636875.1"/>
    <property type="molecule type" value="Genomic_DNA"/>
</dbReference>
<feature type="region of interest" description="Disordered" evidence="1">
    <location>
        <begin position="244"/>
        <end position="290"/>
    </location>
</feature>
<name>A0A8H4RVQ5_9HELO</name>
<feature type="compositionally biased region" description="Polar residues" evidence="1">
    <location>
        <begin position="58"/>
        <end position="74"/>
    </location>
</feature>
<proteinExistence type="predicted"/>
<organism evidence="3 4">
    <name type="scientific">Cudoniella acicularis</name>
    <dbReference type="NCBI Taxonomy" id="354080"/>
    <lineage>
        <taxon>Eukaryota</taxon>
        <taxon>Fungi</taxon>
        <taxon>Dikarya</taxon>
        <taxon>Ascomycota</taxon>
        <taxon>Pezizomycotina</taxon>
        <taxon>Leotiomycetes</taxon>
        <taxon>Helotiales</taxon>
        <taxon>Tricladiaceae</taxon>
        <taxon>Cudoniella</taxon>
    </lineage>
</organism>